<dbReference type="AlphaFoldDB" id="A0A162XSK8"/>
<organism evidence="2 3">
    <name type="scientific">Phycomyces blakesleeanus (strain ATCC 8743b / DSM 1359 / FGSC 10004 / NBRC 33097 / NRRL 1555)</name>
    <dbReference type="NCBI Taxonomy" id="763407"/>
    <lineage>
        <taxon>Eukaryota</taxon>
        <taxon>Fungi</taxon>
        <taxon>Fungi incertae sedis</taxon>
        <taxon>Mucoromycota</taxon>
        <taxon>Mucoromycotina</taxon>
        <taxon>Mucoromycetes</taxon>
        <taxon>Mucorales</taxon>
        <taxon>Phycomycetaceae</taxon>
        <taxon>Phycomyces</taxon>
    </lineage>
</organism>
<keyword evidence="1" id="KW-1133">Transmembrane helix</keyword>
<proteinExistence type="predicted"/>
<dbReference type="Proteomes" id="UP000077315">
    <property type="component" value="Unassembled WGS sequence"/>
</dbReference>
<name>A0A162XSK8_PHYB8</name>
<sequence length="113" mass="13216">MKGSLEGISGSGNLLRATKLQIKLLRSLEFNPVYSNLEKVTYLDFKYYRCQAAFAAYNLFQENDHDYMGLWMLYTLDVQLFSFFFSILMTMMVGHVYRRLHVVEFKLNFGISG</sequence>
<evidence type="ECO:0000256" key="1">
    <source>
        <dbReference type="SAM" id="Phobius"/>
    </source>
</evidence>
<protein>
    <submittedName>
        <fullName evidence="2">Uncharacterized protein</fullName>
    </submittedName>
</protein>
<keyword evidence="1" id="KW-0812">Transmembrane</keyword>
<evidence type="ECO:0000313" key="2">
    <source>
        <dbReference type="EMBL" id="OAD76305.1"/>
    </source>
</evidence>
<keyword evidence="1" id="KW-0472">Membrane</keyword>
<dbReference type="VEuPathDB" id="FungiDB:PHYBLDRAFT_59839"/>
<dbReference type="InParanoid" id="A0A162XSK8"/>
<reference evidence="3" key="1">
    <citation type="submission" date="2015-06" db="EMBL/GenBank/DDBJ databases">
        <title>Expansion of signal transduction pathways in fungi by whole-genome duplication.</title>
        <authorList>
            <consortium name="DOE Joint Genome Institute"/>
            <person name="Corrochano L.M."/>
            <person name="Kuo A."/>
            <person name="Marcet-Houben M."/>
            <person name="Polaino S."/>
            <person name="Salamov A."/>
            <person name="Villalobos J.M."/>
            <person name="Alvarez M.I."/>
            <person name="Avalos J."/>
            <person name="Benito E.P."/>
            <person name="Benoit I."/>
            <person name="Burger G."/>
            <person name="Camino L.P."/>
            <person name="Canovas D."/>
            <person name="Cerda-Olmedo E."/>
            <person name="Cheng J.-F."/>
            <person name="Dominguez A."/>
            <person name="Elias M."/>
            <person name="Eslava A.P."/>
            <person name="Glaser F."/>
            <person name="Grimwood J."/>
            <person name="Gutierrez G."/>
            <person name="Heitman J."/>
            <person name="Henrissat B."/>
            <person name="Iturriaga E.A."/>
            <person name="Lang B.F."/>
            <person name="Lavin J.L."/>
            <person name="Lee S."/>
            <person name="Li W."/>
            <person name="Lindquist E."/>
            <person name="Lopez-Garcia S."/>
            <person name="Luque E.M."/>
            <person name="Marcos A.T."/>
            <person name="Martin J."/>
            <person name="McCluskey K."/>
            <person name="Medina H.R."/>
            <person name="Miralles-Duran A."/>
            <person name="Miyazaki A."/>
            <person name="Munoz-Torres E."/>
            <person name="Oguiza J.A."/>
            <person name="Ohm R."/>
            <person name="Olmedo M."/>
            <person name="Orejas M."/>
            <person name="Ortiz-Castellanos L."/>
            <person name="Pisabarro A.G."/>
            <person name="Rodriguez-Romero J."/>
            <person name="Ruiz-Herrera J."/>
            <person name="Ruiz-Vazquez R."/>
            <person name="Sanz C."/>
            <person name="Schackwitz W."/>
            <person name="Schmutz J."/>
            <person name="Shahriari M."/>
            <person name="Shelest E."/>
            <person name="Silva-Franco F."/>
            <person name="Soanes D."/>
            <person name="Syed K."/>
            <person name="Tagua V.G."/>
            <person name="Talbot N.J."/>
            <person name="Thon M."/>
            <person name="De vries R.P."/>
            <person name="Wiebenga A."/>
            <person name="Yadav J.S."/>
            <person name="Braun E.L."/>
            <person name="Baker S."/>
            <person name="Garre V."/>
            <person name="Horwitz B."/>
            <person name="Torres-Martinez S."/>
            <person name="Idnurm A."/>
            <person name="Herrera-Estrella A."/>
            <person name="Gabaldon T."/>
            <person name="Grigoriev I.V."/>
        </authorList>
    </citation>
    <scope>NUCLEOTIDE SEQUENCE [LARGE SCALE GENOMIC DNA]</scope>
    <source>
        <strain evidence="3">NRRL 1555(-)</strain>
    </source>
</reference>
<gene>
    <name evidence="2" type="ORF">PHYBLDRAFT_59839</name>
</gene>
<keyword evidence="3" id="KW-1185">Reference proteome</keyword>
<dbReference type="RefSeq" id="XP_018294345.1">
    <property type="nucleotide sequence ID" value="XM_018440567.1"/>
</dbReference>
<feature type="transmembrane region" description="Helical" evidence="1">
    <location>
        <begin position="78"/>
        <end position="97"/>
    </location>
</feature>
<accession>A0A162XSK8</accession>
<evidence type="ECO:0000313" key="3">
    <source>
        <dbReference type="Proteomes" id="UP000077315"/>
    </source>
</evidence>
<dbReference type="GeneID" id="29001473"/>
<dbReference type="EMBL" id="KV440976">
    <property type="protein sequence ID" value="OAD76305.1"/>
    <property type="molecule type" value="Genomic_DNA"/>
</dbReference>